<organism evidence="2 3">
    <name type="scientific">Rhodococcus zopfii</name>
    <dbReference type="NCBI Taxonomy" id="43772"/>
    <lineage>
        <taxon>Bacteria</taxon>
        <taxon>Bacillati</taxon>
        <taxon>Actinomycetota</taxon>
        <taxon>Actinomycetes</taxon>
        <taxon>Mycobacteriales</taxon>
        <taxon>Nocardiaceae</taxon>
        <taxon>Rhodococcus</taxon>
    </lineage>
</organism>
<feature type="domain" description="SGNH hydrolase-type esterase" evidence="1">
    <location>
        <begin position="39"/>
        <end position="211"/>
    </location>
</feature>
<protein>
    <submittedName>
        <fullName evidence="2">SGNH/GDSL hydrolase family protein</fullName>
    </submittedName>
</protein>
<gene>
    <name evidence="2" type="ORF">F8M49_04325</name>
</gene>
<keyword evidence="3" id="KW-1185">Reference proteome</keyword>
<dbReference type="InterPro" id="IPR053140">
    <property type="entry name" value="GDSL_Rv0518-like"/>
</dbReference>
<dbReference type="PANTHER" id="PTHR43784:SF2">
    <property type="entry name" value="GDSL-LIKE LIPASE_ACYLHYDROLASE, PUTATIVE (AFU_ORTHOLOGUE AFUA_2G00820)-RELATED"/>
    <property type="match status" value="1"/>
</dbReference>
<dbReference type="PANTHER" id="PTHR43784">
    <property type="entry name" value="GDSL-LIKE LIPASE/ACYLHYDROLASE, PUTATIVE (AFU_ORTHOLOGUE AFUA_2G00820)-RELATED"/>
    <property type="match status" value="1"/>
</dbReference>
<dbReference type="EMBL" id="WBMO01000001">
    <property type="protein sequence ID" value="MDV2474840.1"/>
    <property type="molecule type" value="Genomic_DNA"/>
</dbReference>
<name>A0ABU3WLJ9_9NOCA</name>
<evidence type="ECO:0000313" key="3">
    <source>
        <dbReference type="Proteomes" id="UP001275440"/>
    </source>
</evidence>
<evidence type="ECO:0000313" key="2">
    <source>
        <dbReference type="EMBL" id="MDV2474840.1"/>
    </source>
</evidence>
<keyword evidence="2" id="KW-0378">Hydrolase</keyword>
<dbReference type="CDD" id="cd01832">
    <property type="entry name" value="SGNH_hydrolase_like_1"/>
    <property type="match status" value="1"/>
</dbReference>
<dbReference type="InterPro" id="IPR013830">
    <property type="entry name" value="SGNH_hydro"/>
</dbReference>
<sequence length="234" mass="25023">MSDTAVPASRWTEATDPMCLPAGVQAALLADAPWTRYAVMGDSIAEGIGDPSPGYTTAPWADRVAGALRATHPDLAYLNTGRMGATSGQVVETQLSTVLEFAPDLIHITCGSNDLWSGRPDLRRTAGNLESLFASARATGATVTTLTLADAFVGDDMLALRDGVMAVNDLVRTLAADYDAVLLDLWEHPLRLRPELLSADRIHFTMTGHAVLATEMVRALHARMSRAVGPLREQ</sequence>
<evidence type="ECO:0000259" key="1">
    <source>
        <dbReference type="Pfam" id="PF13472"/>
    </source>
</evidence>
<accession>A0ABU3WLJ9</accession>
<proteinExistence type="predicted"/>
<dbReference type="InterPro" id="IPR036514">
    <property type="entry name" value="SGNH_hydro_sf"/>
</dbReference>
<dbReference type="SUPFAM" id="SSF52266">
    <property type="entry name" value="SGNH hydrolase"/>
    <property type="match status" value="1"/>
</dbReference>
<dbReference type="Pfam" id="PF13472">
    <property type="entry name" value="Lipase_GDSL_2"/>
    <property type="match status" value="1"/>
</dbReference>
<comment type="caution">
    <text evidence="2">The sequence shown here is derived from an EMBL/GenBank/DDBJ whole genome shotgun (WGS) entry which is preliminary data.</text>
</comment>
<dbReference type="GO" id="GO:0016787">
    <property type="term" value="F:hydrolase activity"/>
    <property type="evidence" value="ECO:0007669"/>
    <property type="project" value="UniProtKB-KW"/>
</dbReference>
<reference evidence="2 3" key="1">
    <citation type="submission" date="2019-10" db="EMBL/GenBank/DDBJ databases">
        <title>Draft Genome Assembly of Rhodococcus zopfii DSM44189.</title>
        <authorList>
            <person name="Sutton J.M."/>
            <person name="Akob D.M."/>
            <person name="Bushman T.J."/>
        </authorList>
    </citation>
    <scope>NUCLEOTIDE SEQUENCE [LARGE SCALE GENOMIC DNA]</scope>
    <source>
        <strain evidence="2 3">DSM 44189</strain>
    </source>
</reference>
<dbReference type="Gene3D" id="3.40.50.1110">
    <property type="entry name" value="SGNH hydrolase"/>
    <property type="match status" value="1"/>
</dbReference>
<dbReference type="Proteomes" id="UP001275440">
    <property type="component" value="Unassembled WGS sequence"/>
</dbReference>